<dbReference type="RefSeq" id="WP_272091788.1">
    <property type="nucleotide sequence ID" value="NZ_JAQNDL010000005.1"/>
</dbReference>
<organism evidence="5 6">
    <name type="scientific">Nannocystis bainbridge</name>
    <dbReference type="NCBI Taxonomy" id="2995303"/>
    <lineage>
        <taxon>Bacteria</taxon>
        <taxon>Pseudomonadati</taxon>
        <taxon>Myxococcota</taxon>
        <taxon>Polyangia</taxon>
        <taxon>Nannocystales</taxon>
        <taxon>Nannocystaceae</taxon>
        <taxon>Nannocystis</taxon>
    </lineage>
</organism>
<dbReference type="Pfam" id="PF01835">
    <property type="entry name" value="MG2"/>
    <property type="match status" value="1"/>
</dbReference>
<dbReference type="PANTHER" id="PTHR40094">
    <property type="entry name" value="ALPHA-2-MACROGLOBULIN HOMOLOG"/>
    <property type="match status" value="1"/>
</dbReference>
<dbReference type="InterPro" id="IPR047565">
    <property type="entry name" value="Alpha-macroglob_thiol-ester_cl"/>
</dbReference>
<dbReference type="InterPro" id="IPR001599">
    <property type="entry name" value="Macroglobln_a2"/>
</dbReference>
<dbReference type="CDD" id="cd02891">
    <property type="entry name" value="A2M_like"/>
    <property type="match status" value="1"/>
</dbReference>
<dbReference type="Pfam" id="PF17973">
    <property type="entry name" value="bMG10"/>
    <property type="match status" value="1"/>
</dbReference>
<feature type="chain" id="PRO_5046193074" evidence="2">
    <location>
        <begin position="25"/>
        <end position="1941"/>
    </location>
</feature>
<gene>
    <name evidence="5" type="ORF">POL25_40545</name>
</gene>
<keyword evidence="2" id="KW-0732">Signal</keyword>
<dbReference type="Gene3D" id="2.60.40.1930">
    <property type="match status" value="1"/>
</dbReference>
<sequence>MTPRISSSAVLVAALLACKNSGPADPEPAMPDAEAQPPFDPAALVDRPGAPPQGPAGAAVAILDYAPQGRTAGGAAIKVRFDRPVVALGSEPSVDPGRFLSFTPPIPGSARFETPDLLVFHPDAELQDATLYTARFAPGLVGLDGQAMAQGVEWTFETPRPQVVEGQPLRDTLTAAMRRDAPFVVTFDHPTTVAQVRAHLQATARPLGREDAKPAPVQLQIREATAAEVEEVEYYGYTATREDRGRYFTIRAGGLWPSDSEIVLAVRPGLVGRRGPLPLETPWEMSFETYSPQAVVSLPCDETTRCGLEPIHVGLRNPVRASQAKHVTVSPRPKSLHVDIADAYDDEGGTEVEIQGQFVPGTVYTISIAPGLRDIYGQTLAGGFKRTVVIERRPELALSSTQGTLLPGRKQTVGVEARFFKSLKVRAAVVDELELARQSWQAMAMPAGASERTVALAPKGPGGWASIALDIGDLVGGKRGAVLVEVAPGELSTATDHGSAGRVRGLYRLTDLGPVVIDSPTRAVVQVLRLSDSTPVAGATVARVVTVDEKTTTRMLGTTDGDGMLALPPVSEYMAKGIVKAGEGSQAQRLVIVDAAGADRTAIAAGEVPAADSLSADLAPHERAIARIVPDRGAYRPGEKVKVVGWAAVETPHRDSGLKHLAQKTEAKFVLTDPRGGEVATRTVKTTAEGKYWAELELPAGAALGNYQLTATVLGADARATVKVEDYRVPEFQVTASVDRTDVLAGERVGLRVAANYYFGGAVPIVHMAHQATCTPHRWRPPGLDSTWAVGESIPYRASGGRGPRTGTSPDPNAKLGMLEVATPLTLHAAEFPHRCTISAEVRDASNQAIGAEAQVQVHPADFYLAMGMPPGYRHTGDRIGVPVRAVGLGGQRVAVRGAKVMVERTWSEVKERAEGGRMVYDGTVDKTERVKSCTLDVAAEGPDVRCELPALKEGSYQLRVEVLTADKRAVASEGNFWVVGATRSKWVPTPQKTLTVETSAQQVTPGESVDVAVHAPWRGGRGVLVLDRKGLRQFKPFTFKGADSGTADFQFTADDSWTPQVHVSAIVVAPIDPKRRPERPEVLSTRTTVTQGSEHRRLQVRVEAPAKAGPGDKVELAAFVRDAAGEPVVGRVALWAVDEAVLALTDYEVPDLLPSFLPGGAMGTRAYNDYSAVLWPYTPVHDDPWLSGTWGYGRGFGSGSGHGSRTASVRGGSARTEPAARERFETTPVFLADLAADADGVVRTKAQLPENLTTFRIFALASARLADKKSPGRFGVGDARTTVTAPFLVRAAAPRQLRPGDAAEVAAIVQNFTAVAGRAAIELVLHDDTGTKGQDLVAMSKKTAEVEIPAGGQVRVPFTIRADAAGEAKFELRAQLRAGEGVAGRDAVKLALPVTPERTLTEKVAMYGSLADDKAIAIPVVMPGAVRRDVGGVSVSASSSLLGGLEDAADALLTYPYGCVEQTSSRLLPVVSLLALHSTYPLGLREDPQVFVKAGVERILSMQTGSGGFAYWPGGNEVHAYASAYATWVLDLAKRAGHPVPADALERAHDDLARRLPPVDQPQRWARGEIERHALALHVLADADRPMRAHVDALFVRRAELPAYGRAFLLMAMHRADPQRPEVVTLTQELLADLEELPATAHVIERDGYAGGEYFHSDGRSDAIILSALLRVRPDHAVIEKLARGLLERRIGGAWRNTQENAYALVAITDYARVREADPPDFVGRAWVGRKPVFEASFLGRDLKGQEATAKMPDILKPTGADQPATATPLTVTLQRQGQGRMYYRLGAEWAPAEPNPAAREHGLELRRELRLADGALNGRSIAIGDAVAIDLTLAAHTRIRYVALEIPLPSGLEAVQLNLGKGQAAGILSGPRGWWASHEELRSDRVLVFADDLPPGTHRHTVFLRATSRGDFSLPPARAEAMYMPEVWGRSEGARVTVR</sequence>
<name>A0ABT5EBL2_9BACT</name>
<feature type="domain" description="Alpha-2-macroglobulin" evidence="4">
    <location>
        <begin position="1228"/>
        <end position="1324"/>
    </location>
</feature>
<dbReference type="Gene3D" id="1.50.10.20">
    <property type="match status" value="1"/>
</dbReference>
<dbReference type="InterPro" id="IPR041246">
    <property type="entry name" value="Bact_MG10"/>
</dbReference>
<evidence type="ECO:0000256" key="2">
    <source>
        <dbReference type="SAM" id="SignalP"/>
    </source>
</evidence>
<dbReference type="Pfam" id="PF07703">
    <property type="entry name" value="A2M_BRD"/>
    <property type="match status" value="1"/>
</dbReference>
<proteinExistence type="inferred from homology"/>
<evidence type="ECO:0000259" key="3">
    <source>
        <dbReference type="SMART" id="SM01359"/>
    </source>
</evidence>
<evidence type="ECO:0000259" key="4">
    <source>
        <dbReference type="SMART" id="SM01360"/>
    </source>
</evidence>
<dbReference type="InterPro" id="IPR051802">
    <property type="entry name" value="YfhM-like"/>
</dbReference>
<dbReference type="InterPro" id="IPR011625">
    <property type="entry name" value="A2M_N_BRD"/>
</dbReference>
<dbReference type="PANTHER" id="PTHR40094:SF1">
    <property type="entry name" value="UBIQUITIN DOMAIN-CONTAINING PROTEIN"/>
    <property type="match status" value="1"/>
</dbReference>
<dbReference type="InterPro" id="IPR002890">
    <property type="entry name" value="MG2"/>
</dbReference>
<dbReference type="SMART" id="SM01419">
    <property type="entry name" value="Thiol-ester_cl"/>
    <property type="match status" value="1"/>
</dbReference>
<dbReference type="Gene3D" id="2.60.40.3710">
    <property type="match status" value="1"/>
</dbReference>
<feature type="domain" description="Alpha-2-macroglobulin bait region" evidence="3">
    <location>
        <begin position="995"/>
        <end position="1145"/>
    </location>
</feature>
<dbReference type="InterPro" id="IPR008930">
    <property type="entry name" value="Terpenoid_cyclase/PrenylTrfase"/>
</dbReference>
<dbReference type="Proteomes" id="UP001221686">
    <property type="component" value="Unassembled WGS sequence"/>
</dbReference>
<comment type="similarity">
    <text evidence="1">Belongs to the protease inhibitor I39 (alpha-2-macroglobulin) family. Bacterial alpha-2-macroglobulin subfamily.</text>
</comment>
<dbReference type="EMBL" id="JAQNDL010000005">
    <property type="protein sequence ID" value="MDC0723246.1"/>
    <property type="molecule type" value="Genomic_DNA"/>
</dbReference>
<keyword evidence="6" id="KW-1185">Reference proteome</keyword>
<comment type="caution">
    <text evidence="5">The sequence shown here is derived from an EMBL/GenBank/DDBJ whole genome shotgun (WGS) entry which is preliminary data.</text>
</comment>
<accession>A0ABT5EBL2</accession>
<protein>
    <submittedName>
        <fullName evidence="5">MG2 domain-containing protein</fullName>
    </submittedName>
</protein>
<evidence type="ECO:0000256" key="1">
    <source>
        <dbReference type="ARBA" id="ARBA00010556"/>
    </source>
</evidence>
<dbReference type="SMART" id="SM01359">
    <property type="entry name" value="A2M_N_2"/>
    <property type="match status" value="1"/>
</dbReference>
<dbReference type="PROSITE" id="PS51257">
    <property type="entry name" value="PROKAR_LIPOPROTEIN"/>
    <property type="match status" value="1"/>
</dbReference>
<dbReference type="SMART" id="SM01360">
    <property type="entry name" value="A2M"/>
    <property type="match status" value="1"/>
</dbReference>
<dbReference type="SUPFAM" id="SSF48239">
    <property type="entry name" value="Terpenoid cyclases/Protein prenyltransferases"/>
    <property type="match status" value="1"/>
</dbReference>
<reference evidence="5 6" key="1">
    <citation type="submission" date="2022-11" db="EMBL/GenBank/DDBJ databases">
        <title>Minimal conservation of predation-associated metabolite biosynthetic gene clusters underscores biosynthetic potential of Myxococcota including descriptions for ten novel species: Archangium lansinium sp. nov., Myxococcus landrumus sp. nov., Nannocystis bai.</title>
        <authorList>
            <person name="Ahearne A."/>
            <person name="Stevens C."/>
            <person name="Dowd S."/>
        </authorList>
    </citation>
    <scope>NUCLEOTIDE SEQUENCE [LARGE SCALE GENOMIC DNA]</scope>
    <source>
        <strain evidence="5 6">BB15-2</strain>
    </source>
</reference>
<evidence type="ECO:0000313" key="6">
    <source>
        <dbReference type="Proteomes" id="UP001221686"/>
    </source>
</evidence>
<dbReference type="Pfam" id="PF00207">
    <property type="entry name" value="A2M"/>
    <property type="match status" value="1"/>
</dbReference>
<evidence type="ECO:0000313" key="5">
    <source>
        <dbReference type="EMBL" id="MDC0723246.1"/>
    </source>
</evidence>
<feature type="signal peptide" evidence="2">
    <location>
        <begin position="1"/>
        <end position="24"/>
    </location>
</feature>